<gene>
    <name evidence="6" type="ORF">FOZ62_011549</name>
</gene>
<keyword evidence="3" id="KW-0285">Flavoprotein</keyword>
<comment type="similarity">
    <text evidence="2">Belongs to the GMC oxidoreductase family.</text>
</comment>
<dbReference type="InterPro" id="IPR012132">
    <property type="entry name" value="GMC_OxRdtase"/>
</dbReference>
<dbReference type="PANTHER" id="PTHR11552">
    <property type="entry name" value="GLUCOSE-METHANOL-CHOLINE GMC OXIDOREDUCTASE"/>
    <property type="match status" value="1"/>
</dbReference>
<dbReference type="AlphaFoldDB" id="A0A7J6SG54"/>
<dbReference type="GO" id="GO:0016614">
    <property type="term" value="F:oxidoreductase activity, acting on CH-OH group of donors"/>
    <property type="evidence" value="ECO:0007669"/>
    <property type="project" value="InterPro"/>
</dbReference>
<dbReference type="InterPro" id="IPR007867">
    <property type="entry name" value="GMC_OxRtase_C"/>
</dbReference>
<comment type="caution">
    <text evidence="6">The sequence shown here is derived from an EMBL/GenBank/DDBJ whole genome shotgun (WGS) entry which is preliminary data.</text>
</comment>
<evidence type="ECO:0000256" key="4">
    <source>
        <dbReference type="ARBA" id="ARBA00022827"/>
    </source>
</evidence>
<dbReference type="InterPro" id="IPR036188">
    <property type="entry name" value="FAD/NAD-bd_sf"/>
</dbReference>
<dbReference type="Pfam" id="PF05199">
    <property type="entry name" value="GMC_oxred_C"/>
    <property type="match status" value="1"/>
</dbReference>
<dbReference type="EMBL" id="JABANM010015022">
    <property type="protein sequence ID" value="KAF4731743.1"/>
    <property type="molecule type" value="Genomic_DNA"/>
</dbReference>
<accession>A0A7J6SG54</accession>
<evidence type="ECO:0000313" key="7">
    <source>
        <dbReference type="Proteomes" id="UP000574390"/>
    </source>
</evidence>
<evidence type="ECO:0000256" key="1">
    <source>
        <dbReference type="ARBA" id="ARBA00001974"/>
    </source>
</evidence>
<dbReference type="InterPro" id="IPR000172">
    <property type="entry name" value="GMC_OxRdtase_N"/>
</dbReference>
<evidence type="ECO:0000313" key="6">
    <source>
        <dbReference type="EMBL" id="KAF4731743.1"/>
    </source>
</evidence>
<dbReference type="SUPFAM" id="SSF51905">
    <property type="entry name" value="FAD/NAD(P)-binding domain"/>
    <property type="match status" value="1"/>
</dbReference>
<dbReference type="PROSITE" id="PS00624">
    <property type="entry name" value="GMC_OXRED_2"/>
    <property type="match status" value="1"/>
</dbReference>
<name>A0A7J6SG54_PEROL</name>
<dbReference type="PANTHER" id="PTHR11552:SF147">
    <property type="entry name" value="CHOLINE DEHYDROGENASE, MITOCHONDRIAL"/>
    <property type="match status" value="1"/>
</dbReference>
<protein>
    <recommendedName>
        <fullName evidence="5">Glucose-methanol-choline oxidoreductase N-terminal domain-containing protein</fullName>
    </recommendedName>
</protein>
<dbReference type="Gene3D" id="3.50.50.60">
    <property type="entry name" value="FAD/NAD(P)-binding domain"/>
    <property type="match status" value="1"/>
</dbReference>
<dbReference type="Proteomes" id="UP000574390">
    <property type="component" value="Unassembled WGS sequence"/>
</dbReference>
<comment type="cofactor">
    <cofactor evidence="1">
        <name>FAD</name>
        <dbReference type="ChEBI" id="CHEBI:57692"/>
    </cofactor>
</comment>
<evidence type="ECO:0000259" key="5">
    <source>
        <dbReference type="PROSITE" id="PS00624"/>
    </source>
</evidence>
<proteinExistence type="inferred from homology"/>
<organism evidence="6 7">
    <name type="scientific">Perkinsus olseni</name>
    <name type="common">Perkinsus atlanticus</name>
    <dbReference type="NCBI Taxonomy" id="32597"/>
    <lineage>
        <taxon>Eukaryota</taxon>
        <taxon>Sar</taxon>
        <taxon>Alveolata</taxon>
        <taxon>Perkinsozoa</taxon>
        <taxon>Perkinsea</taxon>
        <taxon>Perkinsida</taxon>
        <taxon>Perkinsidae</taxon>
        <taxon>Perkinsus</taxon>
    </lineage>
</organism>
<reference evidence="6 7" key="1">
    <citation type="submission" date="2020-04" db="EMBL/GenBank/DDBJ databases">
        <title>Perkinsus olseni comparative genomics.</title>
        <authorList>
            <person name="Bogema D.R."/>
        </authorList>
    </citation>
    <scope>NUCLEOTIDE SEQUENCE [LARGE SCALE GENOMIC DNA]</scope>
    <source>
        <strain evidence="6">ATCC PRA-205</strain>
    </source>
</reference>
<dbReference type="Gene3D" id="3.30.560.10">
    <property type="entry name" value="Glucose Oxidase, domain 3"/>
    <property type="match status" value="1"/>
</dbReference>
<evidence type="ECO:0000256" key="2">
    <source>
        <dbReference type="ARBA" id="ARBA00010790"/>
    </source>
</evidence>
<dbReference type="Pfam" id="PF00732">
    <property type="entry name" value="GMC_oxred_N"/>
    <property type="match status" value="1"/>
</dbReference>
<dbReference type="SUPFAM" id="SSF54373">
    <property type="entry name" value="FAD-linked reductases, C-terminal domain"/>
    <property type="match status" value="1"/>
</dbReference>
<evidence type="ECO:0000256" key="3">
    <source>
        <dbReference type="ARBA" id="ARBA00022630"/>
    </source>
</evidence>
<sequence>MVSRLVWEQSPDGAEKRCVGVEYIDHVGEPRYIKASREIILAMGAVGTPQVLNLSGVGDPDYLRSLSIDPVISNPNVGQNLQDHLEFYVQYLCSKPVSLYPVATWRYPHLKALTGIEWFLRGTGLAASNHFDTGGFIRTRAGIRHPDFQFHFIPGCVVGQLEFLPHHGYQAHGGTMRPKSRGSIKLASKDPRDEPLIDPNFLAVEEDMKDMREGLRRTIEIMEQPALRDYYMDSRLSPPVDFNLDSDEDCDRWIRNSSHSAYHLSCNSLTAHTRSCELWPFLIGTAAMGKVVDEHGRLYGASNVRVVDASAMPSMTSGNLNAPTLMMAEKFADHIRGRPYLESTQADNGESLWWENPNWQTEQR</sequence>
<keyword evidence="4" id="KW-0274">FAD</keyword>
<dbReference type="GO" id="GO:0050660">
    <property type="term" value="F:flavin adenine dinucleotide binding"/>
    <property type="evidence" value="ECO:0007669"/>
    <property type="project" value="InterPro"/>
</dbReference>
<feature type="domain" description="Glucose-methanol-choline oxidoreductase N-terminal" evidence="5">
    <location>
        <begin position="44"/>
        <end position="58"/>
    </location>
</feature>